<dbReference type="GO" id="GO:0005634">
    <property type="term" value="C:nucleus"/>
    <property type="evidence" value="ECO:0007669"/>
    <property type="project" value="UniProtKB-SubCell"/>
</dbReference>
<evidence type="ECO:0000313" key="15">
    <source>
        <dbReference type="RefSeq" id="XP_033168478.1"/>
    </source>
</evidence>
<sequence length="675" mass="77686">MSHLMPRRTSEFRGDVLEERGTADKRQTRATKRSAATHTPSSSQAAPRRPSASRLPQPLNLERDRASQMGLTPKRGHRFVPSTAERAIAPHSDKKWVAERAQQILEYLHGIQHSEAPTGLIADLFSRPGGLRHMTIKQFVSILNFLFHHIWRNRVTVGQNHVEDITSAMQKLQYPYQVNKSWLVSPTTQHSFGHVIVLLDFLMDFVPPLPSSDVVEEEFPFMETMEQPSSYLNSMHCESTTIMSTTQAHAIQLDEELNGLLFEEASKCIALWDQELTKEEAKLQAETRDQVISKKCDLPDRKALDQLIGDLKTKLQQLENKLHDPSDDNKLNKLERLTKEHDQLAQQLAASQEELSKKLKLFEQLSARAEEKQSNLRQQMKYEKRLEQAVNSQKFSAQQLKELQMKCDDMENYSKAYERQVKEVSELELHQQVMLSRAKQKQLDSVEVFNSHVRHLSMDPVICGLLKSGIGQQSDLTLPLNPNQKDISERVQCLELLGKLLQQHRQQNIDRRQMLDKQVAKVKSDSIELDTEIATLDTQLRAQKQRLTKMEASYRTKRDMHAQHRQQLLEDQYDQTARLGELEKQEKQALEKLEANKQRNEDLLTAAEQFQEQDLKARKDRLEKCEQKLATAENTLLAVESKVNATQAKLSEVEQKVYSAKLPSFQPVLEAIKNH</sequence>
<feature type="region of interest" description="Disordered" evidence="12">
    <location>
        <begin position="1"/>
        <end position="79"/>
    </location>
</feature>
<feature type="compositionally biased region" description="Basic and acidic residues" evidence="12">
    <location>
        <begin position="8"/>
        <end position="27"/>
    </location>
</feature>
<organism evidence="14 15">
    <name type="scientific">Drosophila mauritiana</name>
    <name type="common">Fruit fly</name>
    <dbReference type="NCBI Taxonomy" id="7226"/>
    <lineage>
        <taxon>Eukaryota</taxon>
        <taxon>Metazoa</taxon>
        <taxon>Ecdysozoa</taxon>
        <taxon>Arthropoda</taxon>
        <taxon>Hexapoda</taxon>
        <taxon>Insecta</taxon>
        <taxon>Pterygota</taxon>
        <taxon>Neoptera</taxon>
        <taxon>Endopterygota</taxon>
        <taxon>Diptera</taxon>
        <taxon>Brachycera</taxon>
        <taxon>Muscomorpha</taxon>
        <taxon>Ephydroidea</taxon>
        <taxon>Drosophilidae</taxon>
        <taxon>Drosophila</taxon>
        <taxon>Sophophora</taxon>
    </lineage>
</organism>
<dbReference type="InterPro" id="IPR038273">
    <property type="entry name" value="Ndc80_sf"/>
</dbReference>
<dbReference type="GO" id="GO:0031262">
    <property type="term" value="C:Ndc80 complex"/>
    <property type="evidence" value="ECO:0007669"/>
    <property type="project" value="UniProtKB-UniRule"/>
</dbReference>
<keyword evidence="8 10" id="KW-0131">Cell cycle</keyword>
<evidence type="ECO:0000256" key="8">
    <source>
        <dbReference type="ARBA" id="ARBA00023306"/>
    </source>
</evidence>
<evidence type="ECO:0000256" key="5">
    <source>
        <dbReference type="ARBA" id="ARBA00022838"/>
    </source>
</evidence>
<comment type="function">
    <text evidence="10">Acts as a component of the essential kinetochore-associated NDC80 complex, which is required for chromosome segregation and spindle checkpoint activity.</text>
</comment>
<gene>
    <name evidence="15" type="primary">LOC117146403</name>
</gene>
<accession>A0A6P8KHQ8</accession>
<keyword evidence="4 10" id="KW-0498">Mitosis</keyword>
<name>A0A6P8KHQ8_DROMA</name>
<dbReference type="GO" id="GO:0051301">
    <property type="term" value="P:cell division"/>
    <property type="evidence" value="ECO:0007669"/>
    <property type="project" value="UniProtKB-UniRule"/>
</dbReference>
<keyword evidence="6 11" id="KW-0175">Coiled coil</keyword>
<keyword evidence="14" id="KW-1185">Reference proteome</keyword>
<dbReference type="AlphaFoldDB" id="A0A6P8KHQ8"/>
<keyword evidence="7 10" id="KW-0539">Nucleus</keyword>
<dbReference type="PANTHER" id="PTHR10643">
    <property type="entry name" value="KINETOCHORE PROTEIN NDC80"/>
    <property type="match status" value="1"/>
</dbReference>
<keyword evidence="2 10" id="KW-0158">Chromosome</keyword>
<dbReference type="CTD" id="10403"/>
<evidence type="ECO:0000313" key="14">
    <source>
        <dbReference type="Proteomes" id="UP000515162"/>
    </source>
</evidence>
<dbReference type="Gene3D" id="1.10.418.30">
    <property type="entry name" value="Ncd80 complex, Ncd80 subunit"/>
    <property type="match status" value="1"/>
</dbReference>
<feature type="domain" description="Kinetochore protein Ndc80 CH" evidence="13">
    <location>
        <begin position="86"/>
        <end position="205"/>
    </location>
</feature>
<keyword evidence="3 10" id="KW-0132">Cell division</keyword>
<keyword evidence="5 10" id="KW-0995">Kinetochore</keyword>
<comment type="similarity">
    <text evidence="1 10">Belongs to the NDC80/HEC1 family.</text>
</comment>
<dbReference type="RefSeq" id="XP_033168478.1">
    <property type="nucleotide sequence ID" value="XM_033312587.1"/>
</dbReference>
<evidence type="ECO:0000256" key="1">
    <source>
        <dbReference type="ARBA" id="ARBA00007050"/>
    </source>
</evidence>
<dbReference type="Pfam" id="PF03801">
    <property type="entry name" value="Ndc80_HEC"/>
    <property type="match status" value="1"/>
</dbReference>
<evidence type="ECO:0000256" key="6">
    <source>
        <dbReference type="ARBA" id="ARBA00023054"/>
    </source>
</evidence>
<feature type="coiled-coil region" evidence="11">
    <location>
        <begin position="579"/>
        <end position="656"/>
    </location>
</feature>
<evidence type="ECO:0000259" key="13">
    <source>
        <dbReference type="Pfam" id="PF03801"/>
    </source>
</evidence>
<evidence type="ECO:0000256" key="11">
    <source>
        <dbReference type="SAM" id="Coils"/>
    </source>
</evidence>
<comment type="subcellular location">
    <subcellularLocation>
        <location evidence="10">Chromosome</location>
        <location evidence="10">Centromere</location>
        <location evidence="10">Kinetochore</location>
    </subcellularLocation>
    <subcellularLocation>
        <location evidence="10">Nucleus</location>
    </subcellularLocation>
</comment>
<comment type="subunit">
    <text evidence="10">Component of the NDC80 complex.</text>
</comment>
<evidence type="ECO:0000256" key="10">
    <source>
        <dbReference type="RuleBase" id="RU368072"/>
    </source>
</evidence>
<dbReference type="Proteomes" id="UP000515162">
    <property type="component" value="Chromosome X"/>
</dbReference>
<evidence type="ECO:0000256" key="2">
    <source>
        <dbReference type="ARBA" id="ARBA00022454"/>
    </source>
</evidence>
<feature type="coiled-coil region" evidence="11">
    <location>
        <begin position="301"/>
        <end position="430"/>
    </location>
</feature>
<dbReference type="InterPro" id="IPR005550">
    <property type="entry name" value="Kinetochore_Ndc80"/>
</dbReference>
<protein>
    <recommendedName>
        <fullName evidence="10">Kinetochore protein NDC80</fullName>
    </recommendedName>
</protein>
<evidence type="ECO:0000256" key="12">
    <source>
        <dbReference type="SAM" id="MobiDB-lite"/>
    </source>
</evidence>
<evidence type="ECO:0000256" key="3">
    <source>
        <dbReference type="ARBA" id="ARBA00022618"/>
    </source>
</evidence>
<evidence type="ECO:0000256" key="9">
    <source>
        <dbReference type="ARBA" id="ARBA00023328"/>
    </source>
</evidence>
<dbReference type="GeneID" id="117146403"/>
<evidence type="ECO:0000256" key="7">
    <source>
        <dbReference type="ARBA" id="ARBA00023242"/>
    </source>
</evidence>
<feature type="compositionally biased region" description="Low complexity" evidence="12">
    <location>
        <begin position="40"/>
        <end position="59"/>
    </location>
</feature>
<keyword evidence="9 10" id="KW-0137">Centromere</keyword>
<reference evidence="15" key="1">
    <citation type="submission" date="2025-08" db="UniProtKB">
        <authorList>
            <consortium name="RefSeq"/>
        </authorList>
    </citation>
    <scope>IDENTIFICATION</scope>
    <source>
        <strain evidence="15">Mau12</strain>
        <tissue evidence="15">Whole Body</tissue>
    </source>
</reference>
<evidence type="ECO:0000256" key="4">
    <source>
        <dbReference type="ARBA" id="ARBA00022776"/>
    </source>
</evidence>
<dbReference type="GO" id="GO:0051315">
    <property type="term" value="P:attachment of mitotic spindle microtubules to kinetochore"/>
    <property type="evidence" value="ECO:0007669"/>
    <property type="project" value="UniProtKB-UniRule"/>
</dbReference>
<dbReference type="PANTHER" id="PTHR10643:SF2">
    <property type="entry name" value="KINETOCHORE PROTEIN NDC80 HOMOLOG"/>
    <property type="match status" value="1"/>
</dbReference>
<proteinExistence type="inferred from homology"/>
<dbReference type="InterPro" id="IPR055260">
    <property type="entry name" value="Ndc80_CH"/>
</dbReference>